<dbReference type="EMBL" id="LYPB01000071">
    <property type="protein sequence ID" value="OAS17625.1"/>
    <property type="molecule type" value="Genomic_DNA"/>
</dbReference>
<sequence length="175" mass="20046">MNSQDVILGLLMHHSLSGYDIKHKMETILSYFNNASFGTIYPTLSKMEKDGLITKESVIQEGRPNKNLYSITEGGKLQFKKYMYSPIEDNEFKSDAMTRLFFGEFVEAAIMVGVLEEYLVRTKVNMERLRKLYVDCQPDMSPTQEICIQIGINNSESQILTLTEGIARLKNVKEK</sequence>
<dbReference type="PANTHER" id="PTHR43252">
    <property type="entry name" value="TRANSCRIPTIONAL REGULATOR YQJI"/>
    <property type="match status" value="1"/>
</dbReference>
<protein>
    <recommendedName>
        <fullName evidence="1">Transcription regulator PadR N-terminal domain-containing protein</fullName>
    </recommendedName>
</protein>
<dbReference type="RefSeq" id="WP_068665560.1">
    <property type="nucleotide sequence ID" value="NZ_LYPB01000071.1"/>
</dbReference>
<organism evidence="2 3">
    <name type="scientific">Paenibacillus oryzisoli</name>
    <dbReference type="NCBI Taxonomy" id="1850517"/>
    <lineage>
        <taxon>Bacteria</taxon>
        <taxon>Bacillati</taxon>
        <taxon>Bacillota</taxon>
        <taxon>Bacilli</taxon>
        <taxon>Bacillales</taxon>
        <taxon>Paenibacillaceae</taxon>
        <taxon>Paenibacillus</taxon>
    </lineage>
</organism>
<gene>
    <name evidence="2" type="ORF">A8708_15460</name>
</gene>
<evidence type="ECO:0000313" key="3">
    <source>
        <dbReference type="Proteomes" id="UP000078454"/>
    </source>
</evidence>
<dbReference type="AlphaFoldDB" id="A0A198A946"/>
<dbReference type="InterPro" id="IPR005149">
    <property type="entry name" value="Tscrpt_reg_PadR_N"/>
</dbReference>
<comment type="caution">
    <text evidence="2">The sequence shown here is derived from an EMBL/GenBank/DDBJ whole genome shotgun (WGS) entry which is preliminary data.</text>
</comment>
<name>A0A198A946_9BACL</name>
<dbReference type="InterPro" id="IPR036388">
    <property type="entry name" value="WH-like_DNA-bd_sf"/>
</dbReference>
<dbReference type="PANTHER" id="PTHR43252:SF6">
    <property type="entry name" value="NEGATIVE TRANSCRIPTION REGULATOR PADR"/>
    <property type="match status" value="1"/>
</dbReference>
<dbReference type="Gene3D" id="1.10.10.10">
    <property type="entry name" value="Winged helix-like DNA-binding domain superfamily/Winged helix DNA-binding domain"/>
    <property type="match status" value="1"/>
</dbReference>
<feature type="domain" description="Transcription regulator PadR N-terminal" evidence="1">
    <location>
        <begin position="7"/>
        <end position="80"/>
    </location>
</feature>
<accession>A0A198A946</accession>
<dbReference type="Pfam" id="PF03551">
    <property type="entry name" value="PadR"/>
    <property type="match status" value="1"/>
</dbReference>
<dbReference type="Proteomes" id="UP000078454">
    <property type="component" value="Unassembled WGS sequence"/>
</dbReference>
<dbReference type="STRING" id="1850517.A8708_15460"/>
<dbReference type="InterPro" id="IPR036390">
    <property type="entry name" value="WH_DNA-bd_sf"/>
</dbReference>
<reference evidence="2 3" key="1">
    <citation type="submission" date="2016-05" db="EMBL/GenBank/DDBJ databases">
        <title>Paenibacillus sp. 1ZS3-15 nov., isolated from the rhizosphere soil.</title>
        <authorList>
            <person name="Zhang X.X."/>
            <person name="Zhang J."/>
        </authorList>
    </citation>
    <scope>NUCLEOTIDE SEQUENCE [LARGE SCALE GENOMIC DNA]</scope>
    <source>
        <strain evidence="2 3">1ZS3-15</strain>
    </source>
</reference>
<keyword evidence="3" id="KW-1185">Reference proteome</keyword>
<evidence type="ECO:0000259" key="1">
    <source>
        <dbReference type="Pfam" id="PF03551"/>
    </source>
</evidence>
<evidence type="ECO:0000313" key="2">
    <source>
        <dbReference type="EMBL" id="OAS17625.1"/>
    </source>
</evidence>
<proteinExistence type="predicted"/>
<dbReference type="SUPFAM" id="SSF46785">
    <property type="entry name" value="Winged helix' DNA-binding domain"/>
    <property type="match status" value="1"/>
</dbReference>
<dbReference type="Gene3D" id="6.10.140.1570">
    <property type="match status" value="1"/>
</dbReference>